<sequence>MNFFALFAFGALIGSVYCDNECFRSVFDCKGSSENSTMCSAGRKQFGCILNKAIECKMGFTEDAKKVMKLMENTCTEGKAMTRLFNQNQKCFNLSINDKKCKSIIENIILDNSMNFIQTNKLLCRKLDTYTECIIESVVDNCGRGVKSFFSHIFDRLVTLSRSICDEIILPADDTDEDDDNVGNFSPFSILVNFFGRIRE</sequence>
<reference evidence="2" key="1">
    <citation type="journal article" date="2020" name="bioRxiv">
        <title>Chromosome-level reference genome of the European wasp spider Argiope bruennichi: a resource for studies on range expansion and evolutionary adaptation.</title>
        <authorList>
            <person name="Sheffer M.M."/>
            <person name="Hoppe A."/>
            <person name="Krehenwinkel H."/>
            <person name="Uhl G."/>
            <person name="Kuss A.W."/>
            <person name="Jensen L."/>
            <person name="Jensen C."/>
            <person name="Gillespie R.G."/>
            <person name="Hoff K.J."/>
            <person name="Prost S."/>
        </authorList>
    </citation>
    <scope>NUCLEOTIDE SEQUENCE</scope>
</reference>
<evidence type="ECO:0000256" key="1">
    <source>
        <dbReference type="SAM" id="SignalP"/>
    </source>
</evidence>
<feature type="signal peptide" evidence="1">
    <location>
        <begin position="1"/>
        <end position="18"/>
    </location>
</feature>
<keyword evidence="3" id="KW-1185">Reference proteome</keyword>
<protein>
    <recommendedName>
        <fullName evidence="4">DUF19 domain-containing protein</fullName>
    </recommendedName>
</protein>
<proteinExistence type="predicted"/>
<dbReference type="AlphaFoldDB" id="A0A8T0ECK4"/>
<accession>A0A8T0ECK4</accession>
<reference evidence="2" key="2">
    <citation type="submission" date="2020-06" db="EMBL/GenBank/DDBJ databases">
        <authorList>
            <person name="Sheffer M."/>
        </authorList>
    </citation>
    <scope>NUCLEOTIDE SEQUENCE</scope>
</reference>
<evidence type="ECO:0008006" key="4">
    <source>
        <dbReference type="Google" id="ProtNLM"/>
    </source>
</evidence>
<gene>
    <name evidence="2" type="ORF">HNY73_017993</name>
</gene>
<dbReference type="Proteomes" id="UP000807504">
    <property type="component" value="Unassembled WGS sequence"/>
</dbReference>
<organism evidence="2 3">
    <name type="scientific">Argiope bruennichi</name>
    <name type="common">Wasp spider</name>
    <name type="synonym">Aranea bruennichi</name>
    <dbReference type="NCBI Taxonomy" id="94029"/>
    <lineage>
        <taxon>Eukaryota</taxon>
        <taxon>Metazoa</taxon>
        <taxon>Ecdysozoa</taxon>
        <taxon>Arthropoda</taxon>
        <taxon>Chelicerata</taxon>
        <taxon>Arachnida</taxon>
        <taxon>Araneae</taxon>
        <taxon>Araneomorphae</taxon>
        <taxon>Entelegynae</taxon>
        <taxon>Araneoidea</taxon>
        <taxon>Araneidae</taxon>
        <taxon>Argiope</taxon>
    </lineage>
</organism>
<evidence type="ECO:0000313" key="2">
    <source>
        <dbReference type="EMBL" id="KAF8770467.1"/>
    </source>
</evidence>
<feature type="chain" id="PRO_5035896289" description="DUF19 domain-containing protein" evidence="1">
    <location>
        <begin position="19"/>
        <end position="200"/>
    </location>
</feature>
<evidence type="ECO:0000313" key="3">
    <source>
        <dbReference type="Proteomes" id="UP000807504"/>
    </source>
</evidence>
<name>A0A8T0ECK4_ARGBR</name>
<dbReference type="EMBL" id="JABXBU010002228">
    <property type="protein sequence ID" value="KAF8770467.1"/>
    <property type="molecule type" value="Genomic_DNA"/>
</dbReference>
<comment type="caution">
    <text evidence="2">The sequence shown here is derived from an EMBL/GenBank/DDBJ whole genome shotgun (WGS) entry which is preliminary data.</text>
</comment>
<keyword evidence="1" id="KW-0732">Signal</keyword>